<dbReference type="PANTHER" id="PTHR40446">
    <property type="entry name" value="N-ACETYLGLUCOSAMINE-1-PHOSPHODIESTER ALPHA-N-ACETYLGLUCOSAMINIDASE"/>
    <property type="match status" value="1"/>
</dbReference>
<evidence type="ECO:0000313" key="4">
    <source>
        <dbReference type="Proteomes" id="UP000422572"/>
    </source>
</evidence>
<dbReference type="InterPro" id="IPR018711">
    <property type="entry name" value="NAGPA"/>
</dbReference>
<keyword evidence="1" id="KW-0732">Signal</keyword>
<keyword evidence="3" id="KW-0326">Glycosidase</keyword>
<feature type="signal peptide" evidence="1">
    <location>
        <begin position="1"/>
        <end position="20"/>
    </location>
</feature>
<name>A0A6I6FS20_9ACTN</name>
<dbReference type="Proteomes" id="UP000422572">
    <property type="component" value="Chromosome"/>
</dbReference>
<proteinExistence type="predicted"/>
<feature type="chain" id="PRO_5039394409" evidence="1">
    <location>
        <begin position="21"/>
        <end position="393"/>
    </location>
</feature>
<dbReference type="EMBL" id="CP034279">
    <property type="protein sequence ID" value="QGV82419.1"/>
    <property type="molecule type" value="Genomic_DNA"/>
</dbReference>
<dbReference type="GO" id="GO:0016798">
    <property type="term" value="F:hydrolase activity, acting on glycosyl bonds"/>
    <property type="evidence" value="ECO:0007669"/>
    <property type="project" value="UniProtKB-KW"/>
</dbReference>
<dbReference type="KEGG" id="sfic:EIZ62_02035"/>
<accession>A0A6I6FS20</accession>
<dbReference type="OrthoDB" id="9809781at2"/>
<dbReference type="PANTHER" id="PTHR40446:SF2">
    <property type="entry name" value="N-ACETYLGLUCOSAMINE-1-PHOSPHODIESTER ALPHA-N-ACETYLGLUCOSAMINIDASE"/>
    <property type="match status" value="1"/>
</dbReference>
<dbReference type="RefSeq" id="WP_156696155.1">
    <property type="nucleotide sequence ID" value="NZ_CP034279.1"/>
</dbReference>
<evidence type="ECO:0000256" key="1">
    <source>
        <dbReference type="SAM" id="SignalP"/>
    </source>
</evidence>
<evidence type="ECO:0000313" key="3">
    <source>
        <dbReference type="EMBL" id="QGV82419.1"/>
    </source>
</evidence>
<feature type="domain" description="Phosphodiester glycosidase" evidence="2">
    <location>
        <begin position="217"/>
        <end position="388"/>
    </location>
</feature>
<gene>
    <name evidence="3" type="ORF">EIZ62_02035</name>
</gene>
<keyword evidence="3" id="KW-0378">Hydrolase</keyword>
<keyword evidence="4" id="KW-1185">Reference proteome</keyword>
<evidence type="ECO:0000259" key="2">
    <source>
        <dbReference type="Pfam" id="PF09992"/>
    </source>
</evidence>
<dbReference type="Pfam" id="PF09992">
    <property type="entry name" value="NAGPA"/>
    <property type="match status" value="1"/>
</dbReference>
<protein>
    <submittedName>
        <fullName evidence="3">Phosphodiester glycosidase family protein</fullName>
    </submittedName>
</protein>
<sequence length="393" mass="39474">MLVLASLLGASLAAAPPAAPAPVWRPVASGVEYRWFDIPSSRGTARAHLLSVDLGDARVSVGLLYPGVVAARSPLSSLADGAGAVGGVNGDFFHMSETQHPGVEATGAPVGPAVADGRPLKAAVPNGQRFGPALPPGTNSRQVLGVGEDGAARIGELALDGTVSSEGGAFALRGLNQYALPVGSVGVFTEDWGAASRVRATCGTDTRRDAPCSAETYEVTVRDGQVVSTAEKPGRGSIAPGTEVLVGREAGARELRRMAVGDRVKVSYGLTGGPYRFAVGGFPVLRDGAPLSGMDKVTPAVRTAAGVKDGGRWLLLLALDGSPGFRSGLTVAEVADAMRDLGASDAVNLDGGGSSTLVAREEGAARVSVLNHPSGGAQRAVANGIGVFVGAGG</sequence>
<organism evidence="3 4">
    <name type="scientific">Streptomyces ficellus</name>
    <dbReference type="NCBI Taxonomy" id="1977088"/>
    <lineage>
        <taxon>Bacteria</taxon>
        <taxon>Bacillati</taxon>
        <taxon>Actinomycetota</taxon>
        <taxon>Actinomycetes</taxon>
        <taxon>Kitasatosporales</taxon>
        <taxon>Streptomycetaceae</taxon>
        <taxon>Streptomyces</taxon>
    </lineage>
</organism>
<reference evidence="3 4" key="1">
    <citation type="submission" date="2018-12" db="EMBL/GenBank/DDBJ databases">
        <title>Complete genome sequence of Streptomyces ficellus NRRL8067, the producer of ficellomycin, feldamycin and nojirimycin.</title>
        <authorList>
            <person name="Zhang H."/>
            <person name="Yue R."/>
            <person name="Liu Y."/>
            <person name="Li M."/>
            <person name="Mu H."/>
            <person name="Zhang J."/>
        </authorList>
    </citation>
    <scope>NUCLEOTIDE SEQUENCE [LARGE SCALE GENOMIC DNA]</scope>
    <source>
        <strain evidence="3 4">NRRL 8067</strain>
    </source>
</reference>
<dbReference type="AlphaFoldDB" id="A0A6I6FS20"/>